<evidence type="ECO:0000313" key="1">
    <source>
        <dbReference type="EMBL" id="MBA4639041.1"/>
    </source>
</evidence>
<accession>A0A7C9DBS5</accession>
<reference evidence="1" key="1">
    <citation type="journal article" date="2013" name="J. Plant Res.">
        <title>Effect of fungi and light on seed germination of three Opuntia species from semiarid lands of central Mexico.</title>
        <authorList>
            <person name="Delgado-Sanchez P."/>
            <person name="Jimenez-Bremont J.F."/>
            <person name="Guerrero-Gonzalez Mde L."/>
            <person name="Flores J."/>
        </authorList>
    </citation>
    <scope>NUCLEOTIDE SEQUENCE</scope>
    <source>
        <tissue evidence="1">Cladode</tissue>
    </source>
</reference>
<name>A0A7C9DBS5_OPUST</name>
<sequence>MRRLGFLLIVFFLSLMQHFTWVLKGCLFSPFWHASILKLPQPCIISCLKPYYYNSVRHQQAIGAPLFGAMIFFPCVLSELGLHSGLPASCYVHAVHYVLNFVDNVFLSKM</sequence>
<dbReference type="AlphaFoldDB" id="A0A7C9DBS5"/>
<protein>
    <submittedName>
        <fullName evidence="1">Uncharacterized protein</fullName>
    </submittedName>
</protein>
<reference evidence="1" key="2">
    <citation type="submission" date="2020-07" db="EMBL/GenBank/DDBJ databases">
        <authorList>
            <person name="Vera ALvarez R."/>
            <person name="Arias-Moreno D.M."/>
            <person name="Jimenez-Jacinto V."/>
            <person name="Jimenez-Bremont J.F."/>
            <person name="Swaminathan K."/>
            <person name="Moose S.P."/>
            <person name="Guerrero-Gonzalez M.L."/>
            <person name="Marino-Ramirez L."/>
            <person name="Landsman D."/>
            <person name="Rodriguez-Kessler M."/>
            <person name="Delgado-Sanchez P."/>
        </authorList>
    </citation>
    <scope>NUCLEOTIDE SEQUENCE</scope>
    <source>
        <tissue evidence="1">Cladode</tissue>
    </source>
</reference>
<organism evidence="1">
    <name type="scientific">Opuntia streptacantha</name>
    <name type="common">Prickly pear cactus</name>
    <name type="synonym">Opuntia cardona</name>
    <dbReference type="NCBI Taxonomy" id="393608"/>
    <lineage>
        <taxon>Eukaryota</taxon>
        <taxon>Viridiplantae</taxon>
        <taxon>Streptophyta</taxon>
        <taxon>Embryophyta</taxon>
        <taxon>Tracheophyta</taxon>
        <taxon>Spermatophyta</taxon>
        <taxon>Magnoliopsida</taxon>
        <taxon>eudicotyledons</taxon>
        <taxon>Gunneridae</taxon>
        <taxon>Pentapetalae</taxon>
        <taxon>Caryophyllales</taxon>
        <taxon>Cactineae</taxon>
        <taxon>Cactaceae</taxon>
        <taxon>Opuntioideae</taxon>
        <taxon>Opuntia</taxon>
    </lineage>
</organism>
<proteinExistence type="predicted"/>
<dbReference type="EMBL" id="GISG01111938">
    <property type="protein sequence ID" value="MBA4639041.1"/>
    <property type="molecule type" value="Transcribed_RNA"/>
</dbReference>